<keyword evidence="4" id="KW-0677">Repeat</keyword>
<dbReference type="AlphaFoldDB" id="A0A9N9LXC3"/>
<dbReference type="InterPro" id="IPR002088">
    <property type="entry name" value="Prenyl_trans_a"/>
</dbReference>
<dbReference type="EMBL" id="CAJVRM010000685">
    <property type="protein sequence ID" value="CAG8982834.1"/>
    <property type="molecule type" value="Genomic_DNA"/>
</dbReference>
<comment type="similarity">
    <text evidence="1">Belongs to the protein prenyltransferase subunit alpha family.</text>
</comment>
<evidence type="ECO:0000313" key="6">
    <source>
        <dbReference type="Proteomes" id="UP000701801"/>
    </source>
</evidence>
<dbReference type="PANTHER" id="PTHR11129:SF3">
    <property type="entry name" value="PROTEIN PRENYLTRANSFERASE ALPHA SUBUNIT REPEAT-CONTAINING PROTEIN 1"/>
    <property type="match status" value="1"/>
</dbReference>
<evidence type="ECO:0000256" key="4">
    <source>
        <dbReference type="ARBA" id="ARBA00022737"/>
    </source>
</evidence>
<name>A0A9N9LXC3_9HELO</name>
<evidence type="ECO:0000256" key="3">
    <source>
        <dbReference type="ARBA" id="ARBA00022679"/>
    </source>
</evidence>
<dbReference type="Proteomes" id="UP000701801">
    <property type="component" value="Unassembled WGS sequence"/>
</dbReference>
<keyword evidence="3" id="KW-0808">Transferase</keyword>
<dbReference type="OrthoDB" id="5358702at2759"/>
<reference evidence="5" key="1">
    <citation type="submission" date="2021-07" db="EMBL/GenBank/DDBJ databases">
        <authorList>
            <person name="Durling M."/>
        </authorList>
    </citation>
    <scope>NUCLEOTIDE SEQUENCE</scope>
</reference>
<dbReference type="Gene3D" id="1.25.40.120">
    <property type="entry name" value="Protein prenylyltransferase"/>
    <property type="match status" value="1"/>
</dbReference>
<protein>
    <recommendedName>
        <fullName evidence="7">Protein prenylyltransferase</fullName>
    </recommendedName>
</protein>
<accession>A0A9N9LXC3</accession>
<dbReference type="SUPFAM" id="SSF48439">
    <property type="entry name" value="Protein prenylyltransferase"/>
    <property type="match status" value="1"/>
</dbReference>
<sequence>MSRALSKEDTIVTPQSQIQAHKIYHSLTHILTQPRNPSSLLEIELLPKSHALPPDQNYIIEDTSIAIPKRSLVQAFIVAREILFRHVRLSKLEEGEGKEDEEVELLKASFVVLLMDAEHLTAANARKRIVKSQFQLHHQNREEVFNSELGFVDTLLTARLHRHTKSPTLWSHRRWLLSLFHSSGPYETKNEYDIRQGFKSVIVVAAERHPKNYYAWSHARWLVETFSADGRGKGKEEIFRELLPVVQDWALRHPSDISGFSFLFFCLSEVGSETRRKVYQQVLNLVVSFRWANESVWIFLRALAAFDRDIGEGFEDDVAEFMGSYPDTEDSKEQLTLRSAVAWYKENNHNKNTIT</sequence>
<dbReference type="PANTHER" id="PTHR11129">
    <property type="entry name" value="PROTEIN FARNESYLTRANSFERASE ALPHA SUBUNIT/RAB GERANYLGERANYL TRANSFERASE ALPHA SUBUNIT"/>
    <property type="match status" value="1"/>
</dbReference>
<gene>
    <name evidence="5" type="ORF">HYALB_00006644</name>
</gene>
<dbReference type="GO" id="GO:0008318">
    <property type="term" value="F:protein prenyltransferase activity"/>
    <property type="evidence" value="ECO:0007669"/>
    <property type="project" value="InterPro"/>
</dbReference>
<keyword evidence="2" id="KW-0637">Prenyltransferase</keyword>
<proteinExistence type="inferred from homology"/>
<organism evidence="5 6">
    <name type="scientific">Hymenoscyphus albidus</name>
    <dbReference type="NCBI Taxonomy" id="595503"/>
    <lineage>
        <taxon>Eukaryota</taxon>
        <taxon>Fungi</taxon>
        <taxon>Dikarya</taxon>
        <taxon>Ascomycota</taxon>
        <taxon>Pezizomycotina</taxon>
        <taxon>Leotiomycetes</taxon>
        <taxon>Helotiales</taxon>
        <taxon>Helotiaceae</taxon>
        <taxon>Hymenoscyphus</taxon>
    </lineage>
</organism>
<evidence type="ECO:0008006" key="7">
    <source>
        <dbReference type="Google" id="ProtNLM"/>
    </source>
</evidence>
<keyword evidence="6" id="KW-1185">Reference proteome</keyword>
<dbReference type="Pfam" id="PF01239">
    <property type="entry name" value="PPTA"/>
    <property type="match status" value="2"/>
</dbReference>
<evidence type="ECO:0000313" key="5">
    <source>
        <dbReference type="EMBL" id="CAG8982834.1"/>
    </source>
</evidence>
<dbReference type="GO" id="GO:0005737">
    <property type="term" value="C:cytoplasm"/>
    <property type="evidence" value="ECO:0007669"/>
    <property type="project" value="TreeGrafter"/>
</dbReference>
<comment type="caution">
    <text evidence="5">The sequence shown here is derived from an EMBL/GenBank/DDBJ whole genome shotgun (WGS) entry which is preliminary data.</text>
</comment>
<evidence type="ECO:0000256" key="1">
    <source>
        <dbReference type="ARBA" id="ARBA00006734"/>
    </source>
</evidence>
<evidence type="ECO:0000256" key="2">
    <source>
        <dbReference type="ARBA" id="ARBA00022602"/>
    </source>
</evidence>